<evidence type="ECO:0000256" key="1">
    <source>
        <dbReference type="ARBA" id="ARBA00007150"/>
    </source>
</evidence>
<dbReference type="InterPro" id="IPR001640">
    <property type="entry name" value="Lgt"/>
</dbReference>
<dbReference type="PROSITE" id="PS01311">
    <property type="entry name" value="LGT"/>
    <property type="match status" value="1"/>
</dbReference>
<dbReference type="PANTHER" id="PTHR30589:SF0">
    <property type="entry name" value="PHOSPHATIDYLGLYCEROL--PROLIPOPROTEIN DIACYLGLYCERYL TRANSFERASE"/>
    <property type="match status" value="1"/>
</dbReference>
<feature type="binding site" evidence="7">
    <location>
        <position position="138"/>
    </location>
    <ligand>
        <name>a 1,2-diacyl-sn-glycero-3-phospho-(1'-sn-glycerol)</name>
        <dbReference type="ChEBI" id="CHEBI:64716"/>
    </ligand>
</feature>
<feature type="transmembrane region" description="Helical" evidence="7">
    <location>
        <begin position="55"/>
        <end position="74"/>
    </location>
</feature>
<keyword evidence="3 7" id="KW-0808">Transferase</keyword>
<proteinExistence type="inferred from homology"/>
<dbReference type="GO" id="GO:0042158">
    <property type="term" value="P:lipoprotein biosynthetic process"/>
    <property type="evidence" value="ECO:0007669"/>
    <property type="project" value="UniProtKB-UniRule"/>
</dbReference>
<feature type="transmembrane region" description="Helical" evidence="7">
    <location>
        <begin position="119"/>
        <end position="139"/>
    </location>
</feature>
<comment type="catalytic activity">
    <reaction evidence="7">
        <text>L-cysteinyl-[prolipoprotein] + a 1,2-diacyl-sn-glycero-3-phospho-(1'-sn-glycerol) = an S-1,2-diacyl-sn-glyceryl-L-cysteinyl-[prolipoprotein] + sn-glycerol 1-phosphate + H(+)</text>
        <dbReference type="Rhea" id="RHEA:56712"/>
        <dbReference type="Rhea" id="RHEA-COMP:14679"/>
        <dbReference type="Rhea" id="RHEA-COMP:14680"/>
        <dbReference type="ChEBI" id="CHEBI:15378"/>
        <dbReference type="ChEBI" id="CHEBI:29950"/>
        <dbReference type="ChEBI" id="CHEBI:57685"/>
        <dbReference type="ChEBI" id="CHEBI:64716"/>
        <dbReference type="ChEBI" id="CHEBI:140658"/>
        <dbReference type="EC" id="2.5.1.145"/>
    </reaction>
</comment>
<dbReference type="Pfam" id="PF01790">
    <property type="entry name" value="LGT"/>
    <property type="match status" value="1"/>
</dbReference>
<accession>A0A930UE48</accession>
<evidence type="ECO:0000256" key="7">
    <source>
        <dbReference type="HAMAP-Rule" id="MF_01147"/>
    </source>
</evidence>
<sequence length="258" mass="27766">MTVSFDPVAASFFGFAIHWYGVLWFAAALQFMAVTSRFAPRLLRDPRSRRVHDNILAAALLGSLVGGRLGYALIYGWDVLRADPLWLFAIWEGGMSFHGGVAGMALACWLLARFAGEPVLRLADLFAVGAPLGLALGRFGNFINGELWGRPTGLPWGMVFPAAGDGLARHPSQLYELLAEGPLLFALLLAVVFWRGARPGHVAAAFLAGYAVIRFWVEFLREPDAHMGLYAGLSAGQLLSLPLLAAAAAVLYAGRRAA</sequence>
<evidence type="ECO:0000313" key="8">
    <source>
        <dbReference type="EMBL" id="MBF2734909.1"/>
    </source>
</evidence>
<keyword evidence="2 7" id="KW-1003">Cell membrane</keyword>
<dbReference type="HAMAP" id="MF_01147">
    <property type="entry name" value="Lgt"/>
    <property type="match status" value="1"/>
</dbReference>
<dbReference type="GO" id="GO:0008961">
    <property type="term" value="F:phosphatidylglycerol-prolipoprotein diacylglyceryl transferase activity"/>
    <property type="evidence" value="ECO:0007669"/>
    <property type="project" value="UniProtKB-UniRule"/>
</dbReference>
<protein>
    <recommendedName>
        <fullName evidence="7">Phosphatidylglycerol--prolipoprotein diacylglyceryl transferase</fullName>
        <ecNumber evidence="7">2.5.1.145</ecNumber>
    </recommendedName>
</protein>
<dbReference type="GO" id="GO:0005886">
    <property type="term" value="C:plasma membrane"/>
    <property type="evidence" value="ECO:0007669"/>
    <property type="project" value="UniProtKB-SubCell"/>
</dbReference>
<gene>
    <name evidence="7 8" type="primary">lgt</name>
    <name evidence="8" type="ORF">ISN26_02295</name>
</gene>
<feature type="transmembrane region" description="Helical" evidence="7">
    <location>
        <begin position="229"/>
        <end position="253"/>
    </location>
</feature>
<dbReference type="PANTHER" id="PTHR30589">
    <property type="entry name" value="PROLIPOPROTEIN DIACYLGLYCERYL TRANSFERASE"/>
    <property type="match status" value="1"/>
</dbReference>
<name>A0A930UE48_9GAMM</name>
<evidence type="ECO:0000256" key="5">
    <source>
        <dbReference type="ARBA" id="ARBA00022989"/>
    </source>
</evidence>
<comment type="similarity">
    <text evidence="1 7">Belongs to the Lgt family.</text>
</comment>
<dbReference type="NCBIfam" id="TIGR00544">
    <property type="entry name" value="lgt"/>
    <property type="match status" value="1"/>
</dbReference>
<dbReference type="EMBL" id="JADHEI010000028">
    <property type="protein sequence ID" value="MBF2734909.1"/>
    <property type="molecule type" value="Genomic_DNA"/>
</dbReference>
<comment type="caution">
    <text evidence="8">The sequence shown here is derived from an EMBL/GenBank/DDBJ whole genome shotgun (WGS) entry which is preliminary data.</text>
</comment>
<reference evidence="8" key="1">
    <citation type="submission" date="2020-10" db="EMBL/GenBank/DDBJ databases">
        <title>An improved Amphimedon queenslandica hologenome assembly reveals how three proteobacterial symbionts can extend the metabolic phenotypic of their marine sponge host.</title>
        <authorList>
            <person name="Degnan B."/>
            <person name="Degnan S."/>
            <person name="Xiang X."/>
        </authorList>
    </citation>
    <scope>NUCLEOTIDE SEQUENCE</scope>
    <source>
        <strain evidence="8">AqS2</strain>
    </source>
</reference>
<feature type="transmembrane region" description="Helical" evidence="7">
    <location>
        <begin position="86"/>
        <end position="112"/>
    </location>
</feature>
<keyword evidence="6 7" id="KW-0472">Membrane</keyword>
<dbReference type="Proteomes" id="UP000604381">
    <property type="component" value="Unassembled WGS sequence"/>
</dbReference>
<evidence type="ECO:0000256" key="2">
    <source>
        <dbReference type="ARBA" id="ARBA00022475"/>
    </source>
</evidence>
<keyword evidence="9" id="KW-1185">Reference proteome</keyword>
<comment type="subcellular location">
    <subcellularLocation>
        <location evidence="7">Cell membrane</location>
        <topology evidence="7">Multi-pass membrane protein</topology>
    </subcellularLocation>
</comment>
<keyword evidence="5 7" id="KW-1133">Transmembrane helix</keyword>
<evidence type="ECO:0000256" key="3">
    <source>
        <dbReference type="ARBA" id="ARBA00022679"/>
    </source>
</evidence>
<dbReference type="AlphaFoldDB" id="A0A930UE48"/>
<evidence type="ECO:0000256" key="6">
    <source>
        <dbReference type="ARBA" id="ARBA00023136"/>
    </source>
</evidence>
<feature type="transmembrane region" description="Helical" evidence="7">
    <location>
        <begin position="201"/>
        <end position="217"/>
    </location>
</feature>
<evidence type="ECO:0000313" key="9">
    <source>
        <dbReference type="Proteomes" id="UP000604381"/>
    </source>
</evidence>
<organism evidence="8 9">
    <name type="scientific">Candidatus Amphirhobacter heronislandensis</name>
    <dbReference type="NCBI Taxonomy" id="1732024"/>
    <lineage>
        <taxon>Bacteria</taxon>
        <taxon>Pseudomonadati</taxon>
        <taxon>Pseudomonadota</taxon>
        <taxon>Gammaproteobacteria</taxon>
        <taxon>Candidatus Tethybacterales</taxon>
        <taxon>Candidatus Tethybacteraceae</taxon>
        <taxon>Candidatus Amphirhobacter</taxon>
    </lineage>
</organism>
<keyword evidence="4 7" id="KW-0812">Transmembrane</keyword>
<comment type="function">
    <text evidence="7">Catalyzes the transfer of the diacylglyceryl group from phosphatidylglycerol to the sulfhydryl group of the N-terminal cysteine of a prolipoprotein, the first step in the formation of mature lipoproteins.</text>
</comment>
<comment type="pathway">
    <text evidence="7">Protein modification; lipoprotein biosynthesis (diacylglyceryl transfer).</text>
</comment>
<feature type="transmembrane region" description="Helical" evidence="7">
    <location>
        <begin position="174"/>
        <end position="194"/>
    </location>
</feature>
<dbReference type="EC" id="2.5.1.145" evidence="7"/>
<feature type="transmembrane region" description="Helical" evidence="7">
    <location>
        <begin position="12"/>
        <end position="34"/>
    </location>
</feature>
<evidence type="ECO:0000256" key="4">
    <source>
        <dbReference type="ARBA" id="ARBA00022692"/>
    </source>
</evidence>